<reference evidence="1" key="1">
    <citation type="journal article" date="2014" name="Int. J. Syst. Evol. Microbiol.">
        <title>Complete genome sequence of Corynebacterium casei LMG S-19264T (=DSM 44701T), isolated from a smear-ripened cheese.</title>
        <authorList>
            <consortium name="US DOE Joint Genome Institute (JGI-PGF)"/>
            <person name="Walter F."/>
            <person name="Albersmeier A."/>
            <person name="Kalinowski J."/>
            <person name="Ruckert C."/>
        </authorList>
    </citation>
    <scope>NUCLEOTIDE SEQUENCE</scope>
    <source>
        <strain evidence="1">CGMCC 1.10998</strain>
    </source>
</reference>
<dbReference type="EMBL" id="BMED01000006">
    <property type="protein sequence ID" value="GGC94591.1"/>
    <property type="molecule type" value="Genomic_DNA"/>
</dbReference>
<organism evidence="1 2">
    <name type="scientific">Undibacterium terreum</name>
    <dbReference type="NCBI Taxonomy" id="1224302"/>
    <lineage>
        <taxon>Bacteria</taxon>
        <taxon>Pseudomonadati</taxon>
        <taxon>Pseudomonadota</taxon>
        <taxon>Betaproteobacteria</taxon>
        <taxon>Burkholderiales</taxon>
        <taxon>Oxalobacteraceae</taxon>
        <taxon>Undibacterium</taxon>
    </lineage>
</organism>
<name>A0A916UYW2_9BURK</name>
<sequence length="99" mass="9861">MLTVVVGLLESATSKTFRPFHNWYSLMPSTLRTRRAPGGMKGGAVTGAGASASAVAGVATAAEAGVSAAHAGEHSNAAKTSAANEGRIGFMAGGTWVLD</sequence>
<accession>A0A916UYW2</accession>
<reference evidence="1" key="2">
    <citation type="submission" date="2020-09" db="EMBL/GenBank/DDBJ databases">
        <authorList>
            <person name="Sun Q."/>
            <person name="Zhou Y."/>
        </authorList>
    </citation>
    <scope>NUCLEOTIDE SEQUENCE</scope>
    <source>
        <strain evidence="1">CGMCC 1.10998</strain>
    </source>
</reference>
<protein>
    <submittedName>
        <fullName evidence="1">Uncharacterized protein</fullName>
    </submittedName>
</protein>
<keyword evidence="2" id="KW-1185">Reference proteome</keyword>
<proteinExistence type="predicted"/>
<evidence type="ECO:0000313" key="1">
    <source>
        <dbReference type="EMBL" id="GGC94591.1"/>
    </source>
</evidence>
<dbReference type="Proteomes" id="UP000637423">
    <property type="component" value="Unassembled WGS sequence"/>
</dbReference>
<comment type="caution">
    <text evidence="1">The sequence shown here is derived from an EMBL/GenBank/DDBJ whole genome shotgun (WGS) entry which is preliminary data.</text>
</comment>
<evidence type="ECO:0000313" key="2">
    <source>
        <dbReference type="Proteomes" id="UP000637423"/>
    </source>
</evidence>
<gene>
    <name evidence="1" type="ORF">GCM10011396_47430</name>
</gene>
<dbReference type="AlphaFoldDB" id="A0A916UYW2"/>